<dbReference type="PANTHER" id="PTHR30538">
    <property type="entry name" value="LYSINE 2,3-AMINOMUTASE-RELATED"/>
    <property type="match status" value="1"/>
</dbReference>
<accession>A0A8H6L4J3</accession>
<dbReference type="OrthoDB" id="5396721at2759"/>
<dbReference type="EMBL" id="JACCJC010000025">
    <property type="protein sequence ID" value="KAF6235244.1"/>
    <property type="molecule type" value="Genomic_DNA"/>
</dbReference>
<reference evidence="2 3" key="1">
    <citation type="journal article" date="2020" name="Genomics">
        <title>Complete, high-quality genomes from long-read metagenomic sequencing of two wolf lichen thalli reveals enigmatic genome architecture.</title>
        <authorList>
            <person name="McKenzie S.K."/>
            <person name="Walston R.F."/>
            <person name="Allen J.L."/>
        </authorList>
    </citation>
    <scope>NUCLEOTIDE SEQUENCE [LARGE SCALE GENOMIC DNA]</scope>
    <source>
        <strain evidence="2">WasteWater2</strain>
    </source>
</reference>
<organism evidence="2 3">
    <name type="scientific">Letharia columbiana</name>
    <dbReference type="NCBI Taxonomy" id="112416"/>
    <lineage>
        <taxon>Eukaryota</taxon>
        <taxon>Fungi</taxon>
        <taxon>Dikarya</taxon>
        <taxon>Ascomycota</taxon>
        <taxon>Pezizomycotina</taxon>
        <taxon>Lecanoromycetes</taxon>
        <taxon>OSLEUM clade</taxon>
        <taxon>Lecanoromycetidae</taxon>
        <taxon>Lecanorales</taxon>
        <taxon>Lecanorineae</taxon>
        <taxon>Parmeliaceae</taxon>
        <taxon>Letharia</taxon>
    </lineage>
</organism>
<keyword evidence="1" id="KW-0408">Iron</keyword>
<dbReference type="PANTHER" id="PTHR30538:SF0">
    <property type="entry name" value="L-LYSINE 2,3-AMINOMUTASE AQ_1632-RELATED"/>
    <property type="match status" value="1"/>
</dbReference>
<dbReference type="Gene3D" id="3.20.20.70">
    <property type="entry name" value="Aldolase class I"/>
    <property type="match status" value="1"/>
</dbReference>
<comment type="caution">
    <text evidence="2">The sequence shown here is derived from an EMBL/GenBank/DDBJ whole genome shotgun (WGS) entry which is preliminary data.</text>
</comment>
<keyword evidence="1" id="KW-0004">4Fe-4S</keyword>
<keyword evidence="1" id="KW-0479">Metal-binding</keyword>
<dbReference type="InterPro" id="IPR013785">
    <property type="entry name" value="Aldolase_TIM"/>
</dbReference>
<keyword evidence="1" id="KW-0411">Iron-sulfur</keyword>
<proteinExistence type="predicted"/>
<dbReference type="GO" id="GO:0051539">
    <property type="term" value="F:4 iron, 4 sulfur cluster binding"/>
    <property type="evidence" value="ECO:0007669"/>
    <property type="project" value="UniProtKB-KW"/>
</dbReference>
<evidence type="ECO:0000256" key="1">
    <source>
        <dbReference type="ARBA" id="ARBA00022485"/>
    </source>
</evidence>
<gene>
    <name evidence="2" type="ORF">HO173_006438</name>
</gene>
<keyword evidence="3" id="KW-1185">Reference proteome</keyword>
<evidence type="ECO:0000313" key="3">
    <source>
        <dbReference type="Proteomes" id="UP000578531"/>
    </source>
</evidence>
<dbReference type="Proteomes" id="UP000578531">
    <property type="component" value="Unassembled WGS sequence"/>
</dbReference>
<name>A0A8H6L4J3_9LECA</name>
<sequence length="230" mass="26067">MEIGTVSKTRFLPIQKKWGKMFEYIERTPSLHDVMIPGGDTSSLELTQLDNIDHRLLSFPHAQRIRLASKGLAVCPSLILDESDSWAKRVIQPLSPGRKIGKSVALHTQFNHPNEVTWITTSAAQKFFEIGVTLRNQTVFLKGYYVYQGDMVRGLEDLCTHLQEILEPQRNIRITIAGFITPSFVVDLPGRGGKRLANPDECYDRSSRRSLFRAPGVNGSDRLFEYHDPL</sequence>
<evidence type="ECO:0000313" key="2">
    <source>
        <dbReference type="EMBL" id="KAF6235244.1"/>
    </source>
</evidence>
<dbReference type="RefSeq" id="XP_037164615.1">
    <property type="nucleotide sequence ID" value="XM_037308349.1"/>
</dbReference>
<dbReference type="AlphaFoldDB" id="A0A8H6L4J3"/>
<protein>
    <submittedName>
        <fullName evidence="2">Uncharacterized protein</fullName>
    </submittedName>
</protein>
<dbReference type="GeneID" id="59288099"/>
<dbReference type="InterPro" id="IPR003739">
    <property type="entry name" value="Lys_aminomutase/Glu_NH3_mut"/>
</dbReference>